<dbReference type="SUPFAM" id="SSF52949">
    <property type="entry name" value="Macro domain-like"/>
    <property type="match status" value="1"/>
</dbReference>
<dbReference type="GO" id="GO:0030145">
    <property type="term" value="F:manganese ion binding"/>
    <property type="evidence" value="ECO:0007669"/>
    <property type="project" value="UniProtKB-UniRule"/>
</dbReference>
<dbReference type="HAMAP" id="MF_00181">
    <property type="entry name" value="Cytosol_peptidase_M17"/>
    <property type="match status" value="1"/>
</dbReference>
<feature type="active site" evidence="8">
    <location>
        <position position="329"/>
    </location>
</feature>
<comment type="subcellular location">
    <subcellularLocation>
        <location evidence="8">Cytoplasm</location>
    </subcellularLocation>
</comment>
<feature type="binding site" evidence="8">
    <location>
        <position position="399"/>
    </location>
    <ligand>
        <name>Mn(2+)</name>
        <dbReference type="ChEBI" id="CHEBI:29035"/>
        <label>1</label>
    </ligand>
</feature>
<keyword evidence="12" id="KW-1185">Reference proteome</keyword>
<dbReference type="CDD" id="cd00433">
    <property type="entry name" value="Peptidase_M17"/>
    <property type="match status" value="1"/>
</dbReference>
<dbReference type="Pfam" id="PF00883">
    <property type="entry name" value="Peptidase_M17"/>
    <property type="match status" value="1"/>
</dbReference>
<evidence type="ECO:0000256" key="6">
    <source>
        <dbReference type="ARBA" id="ARBA00022801"/>
    </source>
</evidence>
<comment type="cofactor">
    <cofactor evidence="8">
        <name>Mn(2+)</name>
        <dbReference type="ChEBI" id="CHEBI:29035"/>
    </cofactor>
    <text evidence="8">Binds 2 manganese ions per subunit.</text>
</comment>
<evidence type="ECO:0000313" key="11">
    <source>
        <dbReference type="EMBL" id="QPL06386.1"/>
    </source>
</evidence>
<feature type="domain" description="Cytosol aminopeptidase" evidence="10">
    <location>
        <begin position="397"/>
        <end position="404"/>
    </location>
</feature>
<dbReference type="InterPro" id="IPR023042">
    <property type="entry name" value="Peptidase_M17_leu_NH2_pept"/>
</dbReference>
<name>A0A7T0LMX3_9ACTO</name>
<dbReference type="EC" id="3.4.11.10" evidence="8"/>
<evidence type="ECO:0000256" key="2">
    <source>
        <dbReference type="ARBA" id="ARBA00000967"/>
    </source>
</evidence>
<feature type="binding site" evidence="8">
    <location>
        <position position="322"/>
    </location>
    <ligand>
        <name>Mn(2+)</name>
        <dbReference type="ChEBI" id="CHEBI:29035"/>
        <label>1</label>
    </ligand>
</feature>
<dbReference type="Gene3D" id="3.40.220.10">
    <property type="entry name" value="Leucine Aminopeptidase, subunit E, domain 1"/>
    <property type="match status" value="1"/>
</dbReference>
<dbReference type="PRINTS" id="PR00481">
    <property type="entry name" value="LAMNOPPTDASE"/>
</dbReference>
<feature type="region of interest" description="Disordered" evidence="9">
    <location>
        <begin position="1"/>
        <end position="25"/>
    </location>
</feature>
<keyword evidence="6 8" id="KW-0378">Hydrolase</keyword>
<feature type="binding site" evidence="8">
    <location>
        <position position="322"/>
    </location>
    <ligand>
        <name>Mn(2+)</name>
        <dbReference type="ChEBI" id="CHEBI:29035"/>
        <label>2</label>
    </ligand>
</feature>
<sequence length="551" mass="55661">MSRPSWASRCIGGRGGLRPDRRSDTTIRPMTTFDAPVSLTTLPSLSFAGGPAAEAGADVLVLAARTPEGHENGPQLLADGAGLDGLDLPALEALLATLGFTGALDEVVRVPAAALPGSRAGADVLLIVGTGEELARSADPARDSGALGVTRASVLERAAARAARALAGTGSACFALCADDEAGVLRVAQGALTGAYAWAGRVPAPTAPLGRVVVLLPAGVAEPEAAAVLALAEGVALTRDLVNEPPNRLTPEVFARVARAAASSVGLEVEVLDEAVLAEQGFGGILSVGQGSVHPPRLVHLTWAPEGARRSVALVGKGITFDSGGLSLKPAASMPEMKSDMAGAAAVLGTVLAAARQGLGVRVEAWLALAENLPAADAQRPSDIVTMYGGTTVEITNTDAEGRLVMADALARAAEEQPDALLDVATLTGAQIVALGERIAGVMGTPALRDAVVGAAVAAGEAFWPMPLPEHLRSRLDSPYAALRNAVMGSRGGGMLTAGLFLREFTGSVPWAHLDVAGPAFNDGEPWAGVPKGGTGAGVATLLELLRGYEG</sequence>
<keyword evidence="4 8" id="KW-0031">Aminopeptidase</keyword>
<dbReference type="PROSITE" id="PS00631">
    <property type="entry name" value="CYTOSOL_AP"/>
    <property type="match status" value="1"/>
</dbReference>
<feature type="active site" evidence="8">
    <location>
        <position position="403"/>
    </location>
</feature>
<dbReference type="PANTHER" id="PTHR11963">
    <property type="entry name" value="LEUCINE AMINOPEPTIDASE-RELATED"/>
    <property type="match status" value="1"/>
</dbReference>
<evidence type="ECO:0000256" key="1">
    <source>
        <dbReference type="ARBA" id="ARBA00000135"/>
    </source>
</evidence>
<feature type="binding site" evidence="8">
    <location>
        <position position="340"/>
    </location>
    <ligand>
        <name>Mn(2+)</name>
        <dbReference type="ChEBI" id="CHEBI:29035"/>
        <label>2</label>
    </ligand>
</feature>
<reference evidence="11 12" key="1">
    <citation type="submission" date="2020-11" db="EMBL/GenBank/DDBJ databases">
        <title>Actinomyces sp. ZJ750.</title>
        <authorList>
            <person name="Zhou J."/>
        </authorList>
    </citation>
    <scope>NUCLEOTIDE SEQUENCE [LARGE SCALE GENOMIC DNA]</scope>
    <source>
        <strain evidence="11 12">ZJ750</strain>
    </source>
</reference>
<dbReference type="InterPro" id="IPR043472">
    <property type="entry name" value="Macro_dom-like"/>
</dbReference>
<keyword evidence="8" id="KW-0464">Manganese</keyword>
<dbReference type="GO" id="GO:0070006">
    <property type="term" value="F:metalloaminopeptidase activity"/>
    <property type="evidence" value="ECO:0007669"/>
    <property type="project" value="InterPro"/>
</dbReference>
<dbReference type="KEGG" id="arep:ID810_05730"/>
<keyword evidence="8" id="KW-0479">Metal-binding</keyword>
<proteinExistence type="inferred from homology"/>
<evidence type="ECO:0000256" key="5">
    <source>
        <dbReference type="ARBA" id="ARBA00022670"/>
    </source>
</evidence>
<evidence type="ECO:0000313" key="12">
    <source>
        <dbReference type="Proteomes" id="UP000594637"/>
    </source>
</evidence>
<evidence type="ECO:0000256" key="9">
    <source>
        <dbReference type="SAM" id="MobiDB-lite"/>
    </source>
</evidence>
<evidence type="ECO:0000259" key="10">
    <source>
        <dbReference type="PROSITE" id="PS00631"/>
    </source>
</evidence>
<accession>A0A7T0LMX3</accession>
<comment type="catalytic activity">
    <reaction evidence="1 8">
        <text>Release of an N-terminal amino acid, Xaa-|-Yaa-, in which Xaa is preferably Leu, but may be other amino acids including Pro although not Arg or Lys, and Yaa may be Pro. Amino acid amides and methyl esters are also readily hydrolyzed, but rates on arylamides are exceedingly low.</text>
        <dbReference type="EC" id="3.4.11.1"/>
    </reaction>
</comment>
<organism evidence="11 12">
    <name type="scientific">Actinomyces respiraculi</name>
    <dbReference type="NCBI Taxonomy" id="2744574"/>
    <lineage>
        <taxon>Bacteria</taxon>
        <taxon>Bacillati</taxon>
        <taxon>Actinomycetota</taxon>
        <taxon>Actinomycetes</taxon>
        <taxon>Actinomycetales</taxon>
        <taxon>Actinomycetaceae</taxon>
        <taxon>Actinomyces</taxon>
    </lineage>
</organism>
<comment type="function">
    <text evidence="7 8">Presumably involved in the processing and regular turnover of intracellular proteins. Catalyzes the removal of unsubstituted N-terminal amino acids from various peptides.</text>
</comment>
<dbReference type="Gene3D" id="3.40.630.10">
    <property type="entry name" value="Zn peptidases"/>
    <property type="match status" value="1"/>
</dbReference>
<feature type="binding site" evidence="8">
    <location>
        <position position="317"/>
    </location>
    <ligand>
        <name>Mn(2+)</name>
        <dbReference type="ChEBI" id="CHEBI:29035"/>
        <label>2</label>
    </ligand>
</feature>
<dbReference type="InterPro" id="IPR011356">
    <property type="entry name" value="Leucine_aapep/pepB"/>
</dbReference>
<dbReference type="AlphaFoldDB" id="A0A7T0LMX3"/>
<evidence type="ECO:0000256" key="7">
    <source>
        <dbReference type="ARBA" id="ARBA00049972"/>
    </source>
</evidence>
<dbReference type="GO" id="GO:0006508">
    <property type="term" value="P:proteolysis"/>
    <property type="evidence" value="ECO:0007669"/>
    <property type="project" value="UniProtKB-KW"/>
</dbReference>
<feature type="binding site" evidence="8">
    <location>
        <position position="401"/>
    </location>
    <ligand>
        <name>Mn(2+)</name>
        <dbReference type="ChEBI" id="CHEBI:29035"/>
        <label>1</label>
    </ligand>
</feature>
<dbReference type="SUPFAM" id="SSF53187">
    <property type="entry name" value="Zn-dependent exopeptidases"/>
    <property type="match status" value="1"/>
</dbReference>
<keyword evidence="8" id="KW-0963">Cytoplasm</keyword>
<evidence type="ECO:0000256" key="3">
    <source>
        <dbReference type="ARBA" id="ARBA00009528"/>
    </source>
</evidence>
<evidence type="ECO:0000256" key="8">
    <source>
        <dbReference type="HAMAP-Rule" id="MF_00181"/>
    </source>
</evidence>
<dbReference type="GO" id="GO:0005737">
    <property type="term" value="C:cytoplasm"/>
    <property type="evidence" value="ECO:0007669"/>
    <property type="project" value="UniProtKB-SubCell"/>
</dbReference>
<evidence type="ECO:0000256" key="4">
    <source>
        <dbReference type="ARBA" id="ARBA00022438"/>
    </source>
</evidence>
<dbReference type="EMBL" id="CP063989">
    <property type="protein sequence ID" value="QPL06386.1"/>
    <property type="molecule type" value="Genomic_DNA"/>
</dbReference>
<dbReference type="Proteomes" id="UP000594637">
    <property type="component" value="Chromosome"/>
</dbReference>
<dbReference type="PANTHER" id="PTHR11963:SF23">
    <property type="entry name" value="CYTOSOL AMINOPEPTIDASE"/>
    <property type="match status" value="1"/>
</dbReference>
<keyword evidence="5 8" id="KW-0645">Protease</keyword>
<comment type="catalytic activity">
    <reaction evidence="2 8">
        <text>Release of an N-terminal amino acid, preferentially leucine, but not glutamic or aspartic acids.</text>
        <dbReference type="EC" id="3.4.11.10"/>
    </reaction>
</comment>
<dbReference type="EC" id="3.4.11.1" evidence="8"/>
<protein>
    <recommendedName>
        <fullName evidence="8">Probable cytosol aminopeptidase</fullName>
        <ecNumber evidence="8">3.4.11.1</ecNumber>
    </recommendedName>
    <alternativeName>
        <fullName evidence="8">Leucine aminopeptidase</fullName>
        <shortName evidence="8">LAP</shortName>
        <ecNumber evidence="8">3.4.11.10</ecNumber>
    </alternativeName>
    <alternativeName>
        <fullName evidence="8">Leucyl aminopeptidase</fullName>
    </alternativeName>
</protein>
<gene>
    <name evidence="8" type="primary">pepA</name>
    <name evidence="11" type="ORF">ID810_05730</name>
</gene>
<feature type="binding site" evidence="8">
    <location>
        <position position="401"/>
    </location>
    <ligand>
        <name>Mn(2+)</name>
        <dbReference type="ChEBI" id="CHEBI:29035"/>
        <label>2</label>
    </ligand>
</feature>
<dbReference type="InterPro" id="IPR000819">
    <property type="entry name" value="Peptidase_M17_C"/>
</dbReference>
<dbReference type="NCBIfam" id="NF002073">
    <property type="entry name" value="PRK00913.1-2"/>
    <property type="match status" value="1"/>
</dbReference>
<comment type="similarity">
    <text evidence="3 8">Belongs to the peptidase M17 family.</text>
</comment>